<dbReference type="InterPro" id="IPR000835">
    <property type="entry name" value="HTH_MarR-typ"/>
</dbReference>
<name>A0ABR9W3L8_9MICO</name>
<evidence type="ECO:0000313" key="3">
    <source>
        <dbReference type="Proteomes" id="UP000644727"/>
    </source>
</evidence>
<dbReference type="RefSeq" id="WP_193866292.1">
    <property type="nucleotide sequence ID" value="NZ_JADEYR010000011.1"/>
</dbReference>
<evidence type="ECO:0000259" key="1">
    <source>
        <dbReference type="PROSITE" id="PS50943"/>
    </source>
</evidence>
<comment type="caution">
    <text evidence="2">The sequence shown here is derived from an EMBL/GenBank/DDBJ whole genome shotgun (WGS) entry which is preliminary data.</text>
</comment>
<dbReference type="CDD" id="cd00093">
    <property type="entry name" value="HTH_XRE"/>
    <property type="match status" value="1"/>
</dbReference>
<organism evidence="2 3">
    <name type="scientific">Brachybacterium epidermidis</name>
    <dbReference type="NCBI Taxonomy" id="2781983"/>
    <lineage>
        <taxon>Bacteria</taxon>
        <taxon>Bacillati</taxon>
        <taxon>Actinomycetota</taxon>
        <taxon>Actinomycetes</taxon>
        <taxon>Micrococcales</taxon>
        <taxon>Dermabacteraceae</taxon>
        <taxon>Brachybacterium</taxon>
    </lineage>
</organism>
<keyword evidence="3" id="KW-1185">Reference proteome</keyword>
<gene>
    <name evidence="2" type="ORF">IOE58_10260</name>
</gene>
<dbReference type="InterPro" id="IPR001387">
    <property type="entry name" value="Cro/C1-type_HTH"/>
</dbReference>
<reference evidence="2 3" key="1">
    <citation type="submission" date="2020-10" db="EMBL/GenBank/DDBJ databases">
        <title>Draft genome and description of Brachybacterium epidermidis sp nov.</title>
        <authorList>
            <person name="Boxberger M."/>
            <person name="La Scola B."/>
        </authorList>
    </citation>
    <scope>NUCLEOTIDE SEQUENCE [LARGE SCALE GENOMIC DNA]</scope>
    <source>
        <strain evidence="2 3">Marseille-Q2903</strain>
    </source>
</reference>
<feature type="domain" description="HTH cro/C1-type" evidence="1">
    <location>
        <begin position="149"/>
        <end position="176"/>
    </location>
</feature>
<evidence type="ECO:0000313" key="2">
    <source>
        <dbReference type="EMBL" id="MBE9404545.1"/>
    </source>
</evidence>
<dbReference type="EMBL" id="JADEYR010000011">
    <property type="protein sequence ID" value="MBE9404545.1"/>
    <property type="molecule type" value="Genomic_DNA"/>
</dbReference>
<dbReference type="PROSITE" id="PS50943">
    <property type="entry name" value="HTH_CROC1"/>
    <property type="match status" value="1"/>
</dbReference>
<dbReference type="Pfam" id="PF12802">
    <property type="entry name" value="MarR_2"/>
    <property type="match status" value="1"/>
</dbReference>
<dbReference type="InterPro" id="IPR036390">
    <property type="entry name" value="WH_DNA-bd_sf"/>
</dbReference>
<accession>A0ABR9W3L8</accession>
<dbReference type="InterPro" id="IPR036388">
    <property type="entry name" value="WH-like_DNA-bd_sf"/>
</dbReference>
<sequence length="204" mass="21536">MHVLLLAPSRSASRAGRSDPVAELGEALAPLGLRRPLERTMGEEAIVVLDRAEQAVEAICTTAELGGWCVGLGVGGVDAPLPAEVRALRGPAVDAARQALRAARATAQVPLSVRAGDPRHAATAADAEAVLRLIGWMIATRSTGQWRVVRALRGNPQLTQRDLAALLGITQQTVSRSLKTSGWREESAAHPLLVRLLAMIDLTS</sequence>
<dbReference type="SUPFAM" id="SSF46785">
    <property type="entry name" value="Winged helix' DNA-binding domain"/>
    <property type="match status" value="1"/>
</dbReference>
<dbReference type="Proteomes" id="UP000644727">
    <property type="component" value="Unassembled WGS sequence"/>
</dbReference>
<protein>
    <submittedName>
        <fullName evidence="2">MarR family transcriptional regulator</fullName>
    </submittedName>
</protein>
<dbReference type="Gene3D" id="1.10.10.10">
    <property type="entry name" value="Winged helix-like DNA-binding domain superfamily/Winged helix DNA-binding domain"/>
    <property type="match status" value="1"/>
</dbReference>
<proteinExistence type="predicted"/>